<name>A0A9N9BLG9_9GLOM</name>
<dbReference type="SMART" id="SM00396">
    <property type="entry name" value="ZnF_UBR1"/>
    <property type="match status" value="1"/>
</dbReference>
<dbReference type="InterPro" id="IPR047506">
    <property type="entry name" value="UBR7-like_UBR-box"/>
</dbReference>
<dbReference type="Proteomes" id="UP000789706">
    <property type="component" value="Unassembled WGS sequence"/>
</dbReference>
<keyword evidence="3" id="KW-0862">Zinc</keyword>
<keyword evidence="7" id="KW-1185">Reference proteome</keyword>
<dbReference type="PANTHER" id="PTHR13513">
    <property type="entry name" value="E3 UBIQUITIN-PROTEIN LIGASE UBR7"/>
    <property type="match status" value="1"/>
</dbReference>
<sequence>MSSKDKDTVTFEEYLERQKSLEEEAAEVLPWNFDSCTHNKGYLRQAVYACKTCKPKSGYGPGGVCYSCSIACHADHELVELFNKRNFKCDCGTTRFGESKCQLEQKPQDALNELNSYNHNYEGLFCWCKVDYDPEKEEANMHQCVICEDWFHEDCINGERHGEKLFSIPDLDTFDEYICRECTKKYTFLKTYKNSHQFFSGQTKMKVCDKSMDNDNSDCGEKKTNFQVSQSVQSSINESSISTNKRKMENDQEIGNGIHSNKKTRSDVQCKLEQWEVIDDEIKVDLFCVPGWRDELCRCTKCLNLYKQYKIEFLLQEEETYEPPQDDNARTSLFDSGMKLLTQMDRITAIEGAIAYTKLRDELVEFLKPFGESGKTVTEQDIRTFFEASILFNSINLFNNHINIDFNDFTT</sequence>
<dbReference type="GO" id="GO:0061630">
    <property type="term" value="F:ubiquitin protein ligase activity"/>
    <property type="evidence" value="ECO:0007669"/>
    <property type="project" value="InterPro"/>
</dbReference>
<dbReference type="EMBL" id="CAJVPK010001087">
    <property type="protein sequence ID" value="CAG8570040.1"/>
    <property type="molecule type" value="Genomic_DNA"/>
</dbReference>
<proteinExistence type="predicted"/>
<feature type="zinc finger region" description="UBR-type" evidence="4">
    <location>
        <begin position="34"/>
        <end position="106"/>
    </location>
</feature>
<dbReference type="CDD" id="cd19677">
    <property type="entry name" value="UBR-box_UBR7"/>
    <property type="match status" value="1"/>
</dbReference>
<dbReference type="PROSITE" id="PS51157">
    <property type="entry name" value="ZF_UBR"/>
    <property type="match status" value="1"/>
</dbReference>
<dbReference type="Gene3D" id="3.30.40.10">
    <property type="entry name" value="Zinc/RING finger domain, C3HC4 (zinc finger)"/>
    <property type="match status" value="1"/>
</dbReference>
<dbReference type="InterPro" id="IPR013083">
    <property type="entry name" value="Znf_RING/FYVE/PHD"/>
</dbReference>
<dbReference type="PANTHER" id="PTHR13513:SF9">
    <property type="entry name" value="E3 UBIQUITIN-PROTEIN LIGASE UBR7-RELATED"/>
    <property type="match status" value="1"/>
</dbReference>
<dbReference type="GO" id="GO:0005737">
    <property type="term" value="C:cytoplasm"/>
    <property type="evidence" value="ECO:0007669"/>
    <property type="project" value="TreeGrafter"/>
</dbReference>
<dbReference type="Pfam" id="PF02207">
    <property type="entry name" value="zf-UBR"/>
    <property type="match status" value="1"/>
</dbReference>
<dbReference type="InterPro" id="IPR040204">
    <property type="entry name" value="UBR7"/>
</dbReference>
<dbReference type="CDD" id="cd15542">
    <property type="entry name" value="PHD_UBR7"/>
    <property type="match status" value="1"/>
</dbReference>
<feature type="domain" description="UBR-type" evidence="5">
    <location>
        <begin position="34"/>
        <end position="106"/>
    </location>
</feature>
<protein>
    <submittedName>
        <fullName evidence="6">6671_t:CDS:1</fullName>
    </submittedName>
</protein>
<keyword evidence="1" id="KW-0479">Metal-binding</keyword>
<accession>A0A9N9BLG9</accession>
<dbReference type="InterPro" id="IPR003126">
    <property type="entry name" value="Znf_UBR"/>
</dbReference>
<evidence type="ECO:0000256" key="2">
    <source>
        <dbReference type="ARBA" id="ARBA00022771"/>
    </source>
</evidence>
<dbReference type="AlphaFoldDB" id="A0A9N9BLG9"/>
<dbReference type="OrthoDB" id="5795902at2759"/>
<evidence type="ECO:0000313" key="7">
    <source>
        <dbReference type="Proteomes" id="UP000789706"/>
    </source>
</evidence>
<comment type="caution">
    <text evidence="6">The sequence shown here is derived from an EMBL/GenBank/DDBJ whole genome shotgun (WGS) entry which is preliminary data.</text>
</comment>
<evidence type="ECO:0000256" key="3">
    <source>
        <dbReference type="ARBA" id="ARBA00022833"/>
    </source>
</evidence>
<dbReference type="GO" id="GO:0008270">
    <property type="term" value="F:zinc ion binding"/>
    <property type="evidence" value="ECO:0007669"/>
    <property type="project" value="UniProtKB-KW"/>
</dbReference>
<evidence type="ECO:0000256" key="4">
    <source>
        <dbReference type="PROSITE-ProRule" id="PRU00508"/>
    </source>
</evidence>
<reference evidence="6" key="1">
    <citation type="submission" date="2021-06" db="EMBL/GenBank/DDBJ databases">
        <authorList>
            <person name="Kallberg Y."/>
            <person name="Tangrot J."/>
            <person name="Rosling A."/>
        </authorList>
    </citation>
    <scope>NUCLEOTIDE SEQUENCE</scope>
    <source>
        <strain evidence="6">AZ414A</strain>
    </source>
</reference>
<gene>
    <name evidence="6" type="ORF">DEBURN_LOCUS8034</name>
</gene>
<organism evidence="6 7">
    <name type="scientific">Diversispora eburnea</name>
    <dbReference type="NCBI Taxonomy" id="1213867"/>
    <lineage>
        <taxon>Eukaryota</taxon>
        <taxon>Fungi</taxon>
        <taxon>Fungi incertae sedis</taxon>
        <taxon>Mucoromycota</taxon>
        <taxon>Glomeromycotina</taxon>
        <taxon>Glomeromycetes</taxon>
        <taxon>Diversisporales</taxon>
        <taxon>Diversisporaceae</taxon>
        <taxon>Diversispora</taxon>
    </lineage>
</organism>
<evidence type="ECO:0000256" key="1">
    <source>
        <dbReference type="ARBA" id="ARBA00022723"/>
    </source>
</evidence>
<evidence type="ECO:0000259" key="5">
    <source>
        <dbReference type="PROSITE" id="PS51157"/>
    </source>
</evidence>
<keyword evidence="2" id="KW-0863">Zinc-finger</keyword>
<evidence type="ECO:0000313" key="6">
    <source>
        <dbReference type="EMBL" id="CAG8570040.1"/>
    </source>
</evidence>
<dbReference type="InterPro" id="IPR011011">
    <property type="entry name" value="Znf_FYVE_PHD"/>
</dbReference>
<dbReference type="SUPFAM" id="SSF57903">
    <property type="entry name" value="FYVE/PHD zinc finger"/>
    <property type="match status" value="1"/>
</dbReference>